<keyword evidence="1" id="KW-0614">Plasmid</keyword>
<dbReference type="OrthoDB" id="4549550at2"/>
<dbReference type="HOGENOM" id="CLU_111045_0_0_11"/>
<dbReference type="EMBL" id="CP002788">
    <property type="protein sequence ID" value="AEF43100.1"/>
    <property type="molecule type" value="Genomic_DNA"/>
</dbReference>
<proteinExistence type="predicted"/>
<dbReference type="AlphaFoldDB" id="F6ESH9"/>
<reference evidence="1 2" key="1">
    <citation type="journal article" date="2011" name="J. Bacteriol.">
        <title>Complete genome sequence of Amycolicicoccus subflavus DQS3-9A1T, an actinomycete isolated from crude oil-polluted soil.</title>
        <authorList>
            <person name="Cai M."/>
            <person name="Chen W.M."/>
            <person name="Nie Y."/>
            <person name="Chi C.Q."/>
            <person name="Wang Y.N."/>
            <person name="Tang Y.Q."/>
            <person name="Li G.Y."/>
            <person name="Wu X.L."/>
        </authorList>
    </citation>
    <scope>NUCLEOTIDE SEQUENCE [LARGE SCALE GENOMIC DNA]</scope>
    <source>
        <strain evidence="2">DSM 45089 / DQS3-9A1</strain>
        <plasmid evidence="1 2">pAS9A-2</plasmid>
    </source>
</reference>
<protein>
    <submittedName>
        <fullName evidence="1">Uncharacterized protein</fullName>
    </submittedName>
</protein>
<dbReference type="RefSeq" id="WP_013798107.1">
    <property type="nucleotide sequence ID" value="NC_015561.1"/>
</dbReference>
<sequence>MTTTVWDGSIPAPQPGPAVWLLGATGGAGVSTLAAFFEFAEDCQHQWPSGADPHSESPFVVVVARETIASLKAAHALLMQHQSENLACRPLGVITVSASREDTKPVRQYREVVRAAAPAHWAIGHHPGLISAGPDSLPSWRAKDGIPPGSHQFPGDVLAAGAGIITAIQQQLPQMGVPL</sequence>
<dbReference type="Proteomes" id="UP000009235">
    <property type="component" value="Plasmid pAS9A-2"/>
</dbReference>
<accession>F6ESH9</accession>
<gene>
    <name evidence="1" type="ordered locus">AS9A_P20056</name>
</gene>
<geneLocation type="plasmid" evidence="1 2">
    <name>pAS9A-2</name>
</geneLocation>
<keyword evidence="2" id="KW-1185">Reference proteome</keyword>
<dbReference type="KEGG" id="asd:AS9A_P20056"/>
<evidence type="ECO:0000313" key="2">
    <source>
        <dbReference type="Proteomes" id="UP000009235"/>
    </source>
</evidence>
<name>F6ESH9_HOYSD</name>
<evidence type="ECO:0000313" key="1">
    <source>
        <dbReference type="EMBL" id="AEF43100.1"/>
    </source>
</evidence>
<organism evidence="1 2">
    <name type="scientific">Hoyosella subflava (strain DSM 45089 / JCM 17490 / NBRC 109087 / DQS3-9A1)</name>
    <name type="common">Amycolicicoccus subflavus</name>
    <dbReference type="NCBI Taxonomy" id="443218"/>
    <lineage>
        <taxon>Bacteria</taxon>
        <taxon>Bacillati</taxon>
        <taxon>Actinomycetota</taxon>
        <taxon>Actinomycetes</taxon>
        <taxon>Mycobacteriales</taxon>
        <taxon>Hoyosellaceae</taxon>
        <taxon>Hoyosella</taxon>
    </lineage>
</organism>